<dbReference type="InterPro" id="IPR037873">
    <property type="entry name" value="BamE-like"/>
</dbReference>
<gene>
    <name evidence="4" type="ORF">SAMN04488042_104120</name>
</gene>
<dbReference type="GO" id="GO:0019867">
    <property type="term" value="C:outer membrane"/>
    <property type="evidence" value="ECO:0007669"/>
    <property type="project" value="InterPro"/>
</dbReference>
<proteinExistence type="predicted"/>
<evidence type="ECO:0000313" key="5">
    <source>
        <dbReference type="Proteomes" id="UP000199144"/>
    </source>
</evidence>
<name>A0A1I4NCU8_9RHOB</name>
<dbReference type="OrthoDB" id="7203955at2"/>
<dbReference type="InterPro" id="IPR007450">
    <property type="entry name" value="BamE_dom"/>
</dbReference>
<dbReference type="Proteomes" id="UP000199144">
    <property type="component" value="Unassembled WGS sequence"/>
</dbReference>
<evidence type="ECO:0000313" key="4">
    <source>
        <dbReference type="EMBL" id="SFM13318.1"/>
    </source>
</evidence>
<reference evidence="4 5" key="1">
    <citation type="submission" date="2016-10" db="EMBL/GenBank/DDBJ databases">
        <authorList>
            <person name="de Groot N.N."/>
        </authorList>
    </citation>
    <scope>NUCLEOTIDE SEQUENCE [LARGE SCALE GENOMIC DNA]</scope>
    <source>
        <strain evidence="4 5">DSM 15283</strain>
    </source>
</reference>
<keyword evidence="5" id="KW-1185">Reference proteome</keyword>
<keyword evidence="1" id="KW-0732">Signal</keyword>
<dbReference type="PROSITE" id="PS51257">
    <property type="entry name" value="PROKAR_LIPOPROTEIN"/>
    <property type="match status" value="1"/>
</dbReference>
<feature type="domain" description="Outer membrane protein assembly factor BamE" evidence="3">
    <location>
        <begin position="31"/>
        <end position="106"/>
    </location>
</feature>
<protein>
    <submittedName>
        <fullName evidence="4">Beta-barrel assembly machine subunit BamE</fullName>
    </submittedName>
</protein>
<evidence type="ECO:0000256" key="2">
    <source>
        <dbReference type="ARBA" id="ARBA00023136"/>
    </source>
</evidence>
<keyword evidence="2" id="KW-0472">Membrane</keyword>
<dbReference type="EMBL" id="FOTQ01000004">
    <property type="protein sequence ID" value="SFM13318.1"/>
    <property type="molecule type" value="Genomic_DNA"/>
</dbReference>
<sequence length="151" mass="16174">MARRGKALKSIVFGAALLVAVSCTTQYRNHGYVPSSEDLAAVTLGVDTRDTVAESLGTPSAGGVLDDSGYYYVRSKVRHFGAMKPEVIERQVVAINFDSRGIARNVQHYSLQDGKVVPLVRRITDNGLTETSVIKALLGNIGNFSPTTFGG</sequence>
<accession>A0A1I4NCU8</accession>
<organism evidence="4 5">
    <name type="scientific">Shimia aestuarii</name>
    <dbReference type="NCBI Taxonomy" id="254406"/>
    <lineage>
        <taxon>Bacteria</taxon>
        <taxon>Pseudomonadati</taxon>
        <taxon>Pseudomonadota</taxon>
        <taxon>Alphaproteobacteria</taxon>
        <taxon>Rhodobacterales</taxon>
        <taxon>Roseobacteraceae</taxon>
    </lineage>
</organism>
<evidence type="ECO:0000259" key="3">
    <source>
        <dbReference type="Pfam" id="PF04355"/>
    </source>
</evidence>
<dbReference type="STRING" id="254406.SAMN04488042_104120"/>
<dbReference type="AlphaFoldDB" id="A0A1I4NCU8"/>
<dbReference type="Pfam" id="PF04355">
    <property type="entry name" value="BamE"/>
    <property type="match status" value="1"/>
</dbReference>
<dbReference type="RefSeq" id="WP_093094008.1">
    <property type="nucleotide sequence ID" value="NZ_FOTQ01000004.1"/>
</dbReference>
<evidence type="ECO:0000256" key="1">
    <source>
        <dbReference type="ARBA" id="ARBA00022729"/>
    </source>
</evidence>
<dbReference type="Gene3D" id="3.30.1450.10">
    <property type="match status" value="1"/>
</dbReference>